<feature type="transmembrane region" description="Helical" evidence="2">
    <location>
        <begin position="296"/>
        <end position="319"/>
    </location>
</feature>
<feature type="transmembrane region" description="Helical" evidence="2">
    <location>
        <begin position="262"/>
        <end position="284"/>
    </location>
</feature>
<name>A0A9W7AVQ4_9STRA</name>
<accession>A0A9W7AVQ4</accession>
<feature type="region of interest" description="Disordered" evidence="1">
    <location>
        <begin position="1"/>
        <end position="52"/>
    </location>
</feature>
<feature type="transmembrane region" description="Helical" evidence="2">
    <location>
        <begin position="172"/>
        <end position="195"/>
    </location>
</feature>
<feature type="compositionally biased region" description="Polar residues" evidence="1">
    <location>
        <begin position="1"/>
        <end position="11"/>
    </location>
</feature>
<evidence type="ECO:0000256" key="1">
    <source>
        <dbReference type="SAM" id="MobiDB-lite"/>
    </source>
</evidence>
<proteinExistence type="predicted"/>
<dbReference type="AlphaFoldDB" id="A0A9W7AVQ4"/>
<keyword evidence="4" id="KW-1185">Reference proteome</keyword>
<evidence type="ECO:0000313" key="3">
    <source>
        <dbReference type="EMBL" id="GMH76372.1"/>
    </source>
</evidence>
<dbReference type="EMBL" id="BRXY01000196">
    <property type="protein sequence ID" value="GMH76372.1"/>
    <property type="molecule type" value="Genomic_DNA"/>
</dbReference>
<keyword evidence="2" id="KW-1133">Transmembrane helix</keyword>
<feature type="transmembrane region" description="Helical" evidence="2">
    <location>
        <begin position="207"/>
        <end position="224"/>
    </location>
</feature>
<protein>
    <submittedName>
        <fullName evidence="3">Uncharacterized protein</fullName>
    </submittedName>
</protein>
<comment type="caution">
    <text evidence="3">The sequence shown here is derived from an EMBL/GenBank/DDBJ whole genome shotgun (WGS) entry which is preliminary data.</text>
</comment>
<keyword evidence="2" id="KW-0472">Membrane</keyword>
<dbReference type="Proteomes" id="UP001165085">
    <property type="component" value="Unassembled WGS sequence"/>
</dbReference>
<evidence type="ECO:0000313" key="4">
    <source>
        <dbReference type="Proteomes" id="UP001165085"/>
    </source>
</evidence>
<gene>
    <name evidence="3" type="ORF">TrST_g6561</name>
</gene>
<reference evidence="4" key="1">
    <citation type="journal article" date="2023" name="Commun. Biol.">
        <title>Genome analysis of Parmales, the sister group of diatoms, reveals the evolutionary specialization of diatoms from phago-mixotrophs to photoautotrophs.</title>
        <authorList>
            <person name="Ban H."/>
            <person name="Sato S."/>
            <person name="Yoshikawa S."/>
            <person name="Yamada K."/>
            <person name="Nakamura Y."/>
            <person name="Ichinomiya M."/>
            <person name="Sato N."/>
            <person name="Blanc-Mathieu R."/>
            <person name="Endo H."/>
            <person name="Kuwata A."/>
            <person name="Ogata H."/>
        </authorList>
    </citation>
    <scope>NUCLEOTIDE SEQUENCE [LARGE SCALE GENOMIC DNA]</scope>
    <source>
        <strain evidence="4">NIES 3701</strain>
    </source>
</reference>
<keyword evidence="2" id="KW-0812">Transmembrane</keyword>
<organism evidence="3 4">
    <name type="scientific">Triparma strigata</name>
    <dbReference type="NCBI Taxonomy" id="1606541"/>
    <lineage>
        <taxon>Eukaryota</taxon>
        <taxon>Sar</taxon>
        <taxon>Stramenopiles</taxon>
        <taxon>Ochrophyta</taxon>
        <taxon>Bolidophyceae</taxon>
        <taxon>Parmales</taxon>
        <taxon>Triparmaceae</taxon>
        <taxon>Triparma</taxon>
    </lineage>
</organism>
<feature type="compositionally biased region" description="Polar residues" evidence="1">
    <location>
        <begin position="22"/>
        <end position="35"/>
    </location>
</feature>
<evidence type="ECO:0000256" key="2">
    <source>
        <dbReference type="SAM" id="Phobius"/>
    </source>
</evidence>
<sequence>MNLSESPSANALPSLPKYAPTLTPNTSNTSEQSTEAYFDNDASSSDEDSDEHLEKLNHATRRYSALILAEDVQSLPSNSTPKINTSSINPHKKLIEDPSRPLLLPLLLSASTAYRIAQMSSWKTYCTADSLQLTIVTMSLTPILVLRVSQPRWTLAYTFVAIAMQLEESGSFNASACVLILLELLACFGVGEEVIRKYMETFKRMQLLIVVGFWSIMVAVASFAPENFSFMTLDVYMRACKFDAECYLEDDAKLKAVVREVIGHYVLQMFAYFVLDSTVSVMKIETDKKYIGCAKYLFAWAAVVGCTSFFMTGEIPYLIEGREK</sequence>
<dbReference type="OrthoDB" id="200866at2759"/>